<dbReference type="KEGG" id="dpd:Deipe_1404"/>
<name>K9ZZC2_DEIPD</name>
<proteinExistence type="predicted"/>
<evidence type="ECO:0000313" key="2">
    <source>
        <dbReference type="Proteomes" id="UP000010467"/>
    </source>
</evidence>
<sequence>MKLDGLHSLRELLGSAQAGRPLFIVTGRLPGQLWQVTYHAGDGVENVVVARALLEADGAVVASVRRAKSADISAAFLSWQDDPHVPLLKRDLAGGGAWSAQVTLLAAFPLVQPLQDGPDVRAALDAFARRDDAEWRFRGVRVLAYQGRLLAYAADDAALRALLRPLLLQVPDAVLRTSGEVPEPPGEQPGMHIRRRVRRLM</sequence>
<dbReference type="AlphaFoldDB" id="K9ZZC2"/>
<protein>
    <submittedName>
        <fullName evidence="1">Uncharacterized protein</fullName>
    </submittedName>
</protein>
<dbReference type="HOGENOM" id="CLU_1358588_0_0_0"/>
<dbReference type="Proteomes" id="UP000010467">
    <property type="component" value="Chromosome"/>
</dbReference>
<accession>K9ZZC2</accession>
<organism evidence="1 2">
    <name type="scientific">Deinococcus peraridilitoris (strain DSM 19664 / LMG 22246 / CIP 109416 / KR-200)</name>
    <dbReference type="NCBI Taxonomy" id="937777"/>
    <lineage>
        <taxon>Bacteria</taxon>
        <taxon>Thermotogati</taxon>
        <taxon>Deinococcota</taxon>
        <taxon>Deinococci</taxon>
        <taxon>Deinococcales</taxon>
        <taxon>Deinococcaceae</taxon>
        <taxon>Deinococcus</taxon>
    </lineage>
</organism>
<keyword evidence="2" id="KW-1185">Reference proteome</keyword>
<dbReference type="RefSeq" id="WP_015235254.1">
    <property type="nucleotide sequence ID" value="NC_019793.1"/>
</dbReference>
<reference evidence="2" key="1">
    <citation type="submission" date="2012-03" db="EMBL/GenBank/DDBJ databases">
        <title>Complete sequence of chromosome of Deinococcus peraridilitoris DSM 19664.</title>
        <authorList>
            <person name="Lucas S."/>
            <person name="Copeland A."/>
            <person name="Lapidus A."/>
            <person name="Glavina del Rio T."/>
            <person name="Dalin E."/>
            <person name="Tice H."/>
            <person name="Bruce D."/>
            <person name="Goodwin L."/>
            <person name="Pitluck S."/>
            <person name="Peters L."/>
            <person name="Mikhailova N."/>
            <person name="Lu M."/>
            <person name="Kyrpides N."/>
            <person name="Mavromatis K."/>
            <person name="Ivanova N."/>
            <person name="Brettin T."/>
            <person name="Detter J.C."/>
            <person name="Han C."/>
            <person name="Larimer F."/>
            <person name="Land M."/>
            <person name="Hauser L."/>
            <person name="Markowitz V."/>
            <person name="Cheng J.-F."/>
            <person name="Hugenholtz P."/>
            <person name="Woyke T."/>
            <person name="Wu D."/>
            <person name="Pukall R."/>
            <person name="Steenblock K."/>
            <person name="Brambilla E."/>
            <person name="Klenk H.-P."/>
            <person name="Eisen J.A."/>
        </authorList>
    </citation>
    <scope>NUCLEOTIDE SEQUENCE [LARGE SCALE GENOMIC DNA]</scope>
    <source>
        <strain evidence="2">DSM 19664 / LMG 22246 / CIP 109416 / KR-200</strain>
    </source>
</reference>
<gene>
    <name evidence="1" type="ordered locus">Deipe_1404</name>
</gene>
<dbReference type="PATRIC" id="fig|937777.3.peg.1409"/>
<dbReference type="OrthoDB" id="71462at2"/>
<dbReference type="EMBL" id="CP003382">
    <property type="protein sequence ID" value="AFZ66946.1"/>
    <property type="molecule type" value="Genomic_DNA"/>
</dbReference>
<evidence type="ECO:0000313" key="1">
    <source>
        <dbReference type="EMBL" id="AFZ66946.1"/>
    </source>
</evidence>